<evidence type="ECO:0000313" key="2">
    <source>
        <dbReference type="Proteomes" id="UP001596417"/>
    </source>
</evidence>
<protein>
    <submittedName>
        <fullName evidence="1">Uncharacterized protein</fullName>
    </submittedName>
</protein>
<name>A0ABD5YM53_9EURY</name>
<reference evidence="1 2" key="1">
    <citation type="journal article" date="2019" name="Int. J. Syst. Evol. Microbiol.">
        <title>The Global Catalogue of Microorganisms (GCM) 10K type strain sequencing project: providing services to taxonomists for standard genome sequencing and annotation.</title>
        <authorList>
            <consortium name="The Broad Institute Genomics Platform"/>
            <consortium name="The Broad Institute Genome Sequencing Center for Infectious Disease"/>
            <person name="Wu L."/>
            <person name="Ma J."/>
        </authorList>
    </citation>
    <scope>NUCLEOTIDE SEQUENCE [LARGE SCALE GENOMIC DNA]</scope>
    <source>
        <strain evidence="1 2">RDMS1</strain>
    </source>
</reference>
<sequence length="228" mass="24661">MDSQKAILAALLIVGFIVTPLSGSARAPPQTACGVCTSSLDHAAYKHGVSINRAHSELSIQVYENASTEWTATVRLTESVSALQNDALRNAIVTDALHHARHVAEPTHVSSQISGDTLTVSYRDSDAVETHLGVLVFTRFHASDPVLPFVIGGEGTTSPGADKLVVRAPSDYLVTGDYASAAESKNTVRWNTNKNEKQIKRSTRITFVRNRGLFTGLRTTFARLLYLV</sequence>
<dbReference type="GeneID" id="76198257"/>
<organism evidence="1 2">
    <name type="scientific">Halocatena marina</name>
    <dbReference type="NCBI Taxonomy" id="2934937"/>
    <lineage>
        <taxon>Archaea</taxon>
        <taxon>Methanobacteriati</taxon>
        <taxon>Methanobacteriota</taxon>
        <taxon>Stenosarchaea group</taxon>
        <taxon>Halobacteria</taxon>
        <taxon>Halobacteriales</taxon>
        <taxon>Natronomonadaceae</taxon>
        <taxon>Halocatena</taxon>
    </lineage>
</organism>
<evidence type="ECO:0000313" key="1">
    <source>
        <dbReference type="EMBL" id="MFC7188708.1"/>
    </source>
</evidence>
<dbReference type="RefSeq" id="WP_264555314.1">
    <property type="nucleotide sequence ID" value="NZ_CP109979.1"/>
</dbReference>
<gene>
    <name evidence="1" type="ORF">ACFQL7_01800</name>
</gene>
<comment type="caution">
    <text evidence="1">The sequence shown here is derived from an EMBL/GenBank/DDBJ whole genome shotgun (WGS) entry which is preliminary data.</text>
</comment>
<dbReference type="Proteomes" id="UP001596417">
    <property type="component" value="Unassembled WGS sequence"/>
</dbReference>
<accession>A0ABD5YM53</accession>
<dbReference type="EMBL" id="JBHTAX010000001">
    <property type="protein sequence ID" value="MFC7188708.1"/>
    <property type="molecule type" value="Genomic_DNA"/>
</dbReference>
<keyword evidence="2" id="KW-1185">Reference proteome</keyword>
<dbReference type="AlphaFoldDB" id="A0ABD5YM53"/>
<proteinExistence type="predicted"/>